<dbReference type="SUPFAM" id="SSF69279">
    <property type="entry name" value="Phage tail proteins"/>
    <property type="match status" value="2"/>
</dbReference>
<feature type="domain" description="Baseplate hub protein gp44/GpP-like C-terminal" evidence="2">
    <location>
        <begin position="264"/>
        <end position="346"/>
    </location>
</feature>
<feature type="domain" description="Baseplate hub protein gp44-like N-terminal" evidence="1">
    <location>
        <begin position="10"/>
        <end position="95"/>
    </location>
</feature>
<dbReference type="InterPro" id="IPR053982">
    <property type="entry name" value="Gp44/GpP-like_C"/>
</dbReference>
<dbReference type="Pfam" id="PF21929">
    <property type="entry name" value="GpP_4th"/>
    <property type="match status" value="1"/>
</dbReference>
<dbReference type="Gene3D" id="3.30.1920.10">
    <property type="entry name" value="Baseplate protein-like domains - 2 layer sandwich fold"/>
    <property type="match status" value="1"/>
</dbReference>
<organism evidence="4 5">
    <name type="scientific">Serratia liquefaciens</name>
    <dbReference type="NCBI Taxonomy" id="614"/>
    <lineage>
        <taxon>Bacteria</taxon>
        <taxon>Pseudomonadati</taxon>
        <taxon>Pseudomonadota</taxon>
        <taxon>Gammaproteobacteria</taxon>
        <taxon>Enterobacterales</taxon>
        <taxon>Yersiniaceae</taxon>
        <taxon>Serratia</taxon>
    </lineage>
</organism>
<protein>
    <submittedName>
        <fullName evidence="4">Phage tail protein</fullName>
    </submittedName>
</protein>
<accession>A0ABX7CYI3</accession>
<dbReference type="Proteomes" id="UP000595237">
    <property type="component" value="Chromosome"/>
</dbReference>
<dbReference type="Gene3D" id="3.55.50.10">
    <property type="entry name" value="Baseplate protein-like domains"/>
    <property type="match status" value="1"/>
</dbReference>
<dbReference type="InterPro" id="IPR049354">
    <property type="entry name" value="GpP-like_N"/>
</dbReference>
<evidence type="ECO:0000259" key="2">
    <source>
        <dbReference type="Pfam" id="PF21929"/>
    </source>
</evidence>
<dbReference type="InterPro" id="IPR026276">
    <property type="entry name" value="Baseplate_GpP"/>
</dbReference>
<evidence type="ECO:0000313" key="4">
    <source>
        <dbReference type="EMBL" id="QQU53690.1"/>
    </source>
</evidence>
<evidence type="ECO:0000313" key="5">
    <source>
        <dbReference type="Proteomes" id="UP000595237"/>
    </source>
</evidence>
<sequence>MSADSVQDVVSLTVGGKIIEGWDSVRITRGIERFPADFELGLMDYFPGSGDRQLVVEGMPCIIRIDQDRVLTGYVDDWEPSISRSLHEVRATGRSKCQDLVDCSAEWPNNVINASNALEIASRLASYYDISVSTDVDDLVKVPQFTLNWGESPQEVIERVARWSALLYYDQPDGNLLLTRTGVRRAASGVAEGVNVEQASFRTTMAERFSDYVGVSMGVSPIAGYAPDTGQDAVTLATVRDLEAARMRYRKHISIVESTLMASHQSQRAINWEMNRRYGRSRQLSVTVDAWRDKDGKLWEPNTLIPVHLPTLRLADTEMLLAEVTWMRDSSGTHARLTMMPPEAFAVQPYAFYSQLAGFNT</sequence>
<name>A0ABX7CYI3_SERLI</name>
<feature type="domain" description="Baseplate hub protein gp44/GpP-like second" evidence="3">
    <location>
        <begin position="97"/>
        <end position="180"/>
    </location>
</feature>
<dbReference type="Pfam" id="PF22255">
    <property type="entry name" value="Gp44-like_2nd"/>
    <property type="match status" value="1"/>
</dbReference>
<gene>
    <name evidence="4" type="ORF">I6I38_15255</name>
</gene>
<reference evidence="4 5" key="1">
    <citation type="submission" date="2021-01" db="EMBL/GenBank/DDBJ databases">
        <title>FDA dAtabase for Regulatory Grade micrObial Sequences (FDA-ARGOS): Supporting development and validation of Infectious Disease Dx tests.</title>
        <authorList>
            <person name="Blissenbach B."/>
            <person name="Krut O."/>
            <person name="Tallon L."/>
            <person name="Sadzewicz L."/>
            <person name="Zhao X."/>
            <person name="Boylan J."/>
            <person name="Ott S."/>
            <person name="Bowen H."/>
            <person name="Vavikolanu K."/>
            <person name="Mehta A."/>
            <person name="Aluvathingal J."/>
            <person name="Nadendla S."/>
            <person name="Yan Y."/>
            <person name="Sichtig H."/>
        </authorList>
    </citation>
    <scope>NUCLEOTIDE SEQUENCE [LARGE SCALE GENOMIC DNA]</scope>
    <source>
        <strain evidence="4 5">FDAARGOS_1081</strain>
    </source>
</reference>
<dbReference type="EMBL" id="CP068148">
    <property type="protein sequence ID" value="QQU53690.1"/>
    <property type="molecule type" value="Genomic_DNA"/>
</dbReference>
<dbReference type="RefSeq" id="WP_201895480.1">
    <property type="nucleotide sequence ID" value="NZ_CP068148.1"/>
</dbReference>
<dbReference type="InterPro" id="IPR023399">
    <property type="entry name" value="Baseplate-like_2-layer_sand"/>
</dbReference>
<keyword evidence="5" id="KW-1185">Reference proteome</keyword>
<evidence type="ECO:0000259" key="3">
    <source>
        <dbReference type="Pfam" id="PF22255"/>
    </source>
</evidence>
<proteinExistence type="predicted"/>
<dbReference type="InterPro" id="IPR053981">
    <property type="entry name" value="Gp44/GpP-like_2nd"/>
</dbReference>
<dbReference type="Pfam" id="PF21683">
    <property type="entry name" value="GpP-like_1st"/>
    <property type="match status" value="1"/>
</dbReference>
<dbReference type="Gene3D" id="2.30.300.10">
    <property type="entry name" value="Baseplate protein-like domain - beta roll fold"/>
    <property type="match status" value="1"/>
</dbReference>
<dbReference type="PIRSF" id="PIRSF004440">
    <property type="entry name" value="GpP"/>
    <property type="match status" value="1"/>
</dbReference>
<evidence type="ECO:0000259" key="1">
    <source>
        <dbReference type="Pfam" id="PF21683"/>
    </source>
</evidence>